<dbReference type="GO" id="GO:0016491">
    <property type="term" value="F:oxidoreductase activity"/>
    <property type="evidence" value="ECO:0007669"/>
    <property type="project" value="InterPro"/>
</dbReference>
<feature type="region of interest" description="Disordered" evidence="1">
    <location>
        <begin position="368"/>
        <end position="396"/>
    </location>
</feature>
<keyword evidence="3" id="KW-1185">Reference proteome</keyword>
<evidence type="ECO:0000313" key="3">
    <source>
        <dbReference type="Proteomes" id="UP000235005"/>
    </source>
</evidence>
<name>A0A2N5WZH2_9GAMM</name>
<proteinExistence type="predicted"/>
<dbReference type="OrthoDB" id="5500270at2"/>
<dbReference type="InterPro" id="IPR009078">
    <property type="entry name" value="Ferritin-like_SF"/>
</dbReference>
<dbReference type="CDD" id="cd00657">
    <property type="entry name" value="Ferritin_like"/>
    <property type="match status" value="1"/>
</dbReference>
<dbReference type="Gene3D" id="1.10.620.20">
    <property type="entry name" value="Ribonucleotide Reductase, subunit A"/>
    <property type="match status" value="1"/>
</dbReference>
<dbReference type="RefSeq" id="WP_075998867.1">
    <property type="nucleotide sequence ID" value="NZ_PKUS01000027.1"/>
</dbReference>
<dbReference type="EMBL" id="PKUS01000027">
    <property type="protein sequence ID" value="PLW67608.1"/>
    <property type="molecule type" value="Genomic_DNA"/>
</dbReference>
<dbReference type="Proteomes" id="UP000235005">
    <property type="component" value="Unassembled WGS sequence"/>
</dbReference>
<dbReference type="Pfam" id="PF11583">
    <property type="entry name" value="AurF"/>
    <property type="match status" value="1"/>
</dbReference>
<comment type="caution">
    <text evidence="2">The sequence shown here is derived from an EMBL/GenBank/DDBJ whole genome shotgun (WGS) entry which is preliminary data.</text>
</comment>
<sequence>MKVEWVENTPRKIQTFAGADNPQVTDDMEDRLTAKDVDHIAEIFQTPLTGSYNWDYKVQDDRIKKLYDLGKQLNWDPEMDIDWDRPFPDLDAAAQAEMMNLTDYPPYMALSDARKREYWMHSNAWSLSQFLHGEQGALLVASQLCSCAPTLNAKLYAASQTFDEARHVEVFNKYLQQRVGMMYPVNTHLKSIIDKILTDARWDMKFIGMQIVIEGLALSAFNTTRETTPDPVLKDVVYLVTRDEARHVTFGVNYLEEFVTTLSDEEREERAQFAYEACVVSRERLVSTDVFAHFGWDVEDARRRVLDGFVMSTFRNLLFQRVVPNLKRIGLMTDSIRPKFEELGILDYENLATDGDIDWAALERPLDTEEAQSHEQSMLAQFHDKAAEASAPSSAA</sequence>
<organism evidence="2 3">
    <name type="scientific">Pseudohalioglobus lutimaris</name>
    <dbReference type="NCBI Taxonomy" id="1737061"/>
    <lineage>
        <taxon>Bacteria</taxon>
        <taxon>Pseudomonadati</taxon>
        <taxon>Pseudomonadota</taxon>
        <taxon>Gammaproteobacteria</taxon>
        <taxon>Cellvibrionales</taxon>
        <taxon>Halieaceae</taxon>
        <taxon>Pseudohalioglobus</taxon>
    </lineage>
</organism>
<reference evidence="2 3" key="1">
    <citation type="submission" date="2018-01" db="EMBL/GenBank/DDBJ databases">
        <title>The draft genome sequence of Halioglobus lutimaris HF004.</title>
        <authorList>
            <person name="Du Z.-J."/>
            <person name="Shi M.-J."/>
        </authorList>
    </citation>
    <scope>NUCLEOTIDE SEQUENCE [LARGE SCALE GENOMIC DNA]</scope>
    <source>
        <strain evidence="2 3">HF004</strain>
    </source>
</reference>
<dbReference type="SUPFAM" id="SSF47240">
    <property type="entry name" value="Ferritin-like"/>
    <property type="match status" value="1"/>
</dbReference>
<dbReference type="InterPro" id="IPR025859">
    <property type="entry name" value="AurF/CmlI"/>
</dbReference>
<dbReference type="AlphaFoldDB" id="A0A2N5WZH2"/>
<evidence type="ECO:0000313" key="2">
    <source>
        <dbReference type="EMBL" id="PLW67608.1"/>
    </source>
</evidence>
<protein>
    <submittedName>
        <fullName evidence="2">Ferritin</fullName>
    </submittedName>
</protein>
<gene>
    <name evidence="2" type="ORF">C0039_16370</name>
</gene>
<dbReference type="InterPro" id="IPR012348">
    <property type="entry name" value="RNR-like"/>
</dbReference>
<evidence type="ECO:0000256" key="1">
    <source>
        <dbReference type="SAM" id="MobiDB-lite"/>
    </source>
</evidence>
<accession>A0A2N5WZH2</accession>